<feature type="region of interest" description="Disordered" evidence="1">
    <location>
        <begin position="190"/>
        <end position="334"/>
    </location>
</feature>
<proteinExistence type="predicted"/>
<name>A0A7L1A6H1_9PASS</name>
<sequence>MASKKPLLSPIPEIPEVFSSVSSPDSPKADWLLSGNLLSSFVSLCSFCSFSLFYSRKTCSWLSLCLRNELFVSPQFSNIVPDAEGGFDTSEHFQPGEETACESETKESSSLIENEQLQGNLLEFLEQQAIDVHEGAQRTQCPQTGSLSGSSRRRSSSAIYFPPVEHLEITGIDLPVSSYNVEEVLSVPRSSFQPFRRRSSTSGETRVRRSMRLSKDAGSEGLAWIQLPSEVPKQPPLPAPAPKSRRRASTSILAGSENVQPREQSPSPFSALGKENEDSARHADGPCRKRRRKSAPTPPEAPWAQTQRRRITNSVNKRDRNGTKHSEEAEIPPEVTLGKVSALSDFLK</sequence>
<comment type="caution">
    <text evidence="2">The sequence shown here is derived from an EMBL/GenBank/DDBJ whole genome shotgun (WGS) entry which is preliminary data.</text>
</comment>
<feature type="region of interest" description="Disordered" evidence="1">
    <location>
        <begin position="135"/>
        <end position="154"/>
    </location>
</feature>
<evidence type="ECO:0000256" key="1">
    <source>
        <dbReference type="SAM" id="MobiDB-lite"/>
    </source>
</evidence>
<evidence type="ECO:0000313" key="2">
    <source>
        <dbReference type="EMBL" id="NXM36844.1"/>
    </source>
</evidence>
<reference evidence="2 3" key="1">
    <citation type="submission" date="2019-09" db="EMBL/GenBank/DDBJ databases">
        <title>Bird 10,000 Genomes (B10K) Project - Family phase.</title>
        <authorList>
            <person name="Zhang G."/>
        </authorList>
    </citation>
    <scope>NUCLEOTIDE SEQUENCE [LARGE SCALE GENOMIC DNA]</scope>
    <source>
        <strain evidence="2">B10K-DU-002-07</strain>
        <tissue evidence="2">Muscle</tissue>
    </source>
</reference>
<keyword evidence="3" id="KW-1185">Reference proteome</keyword>
<dbReference type="EMBL" id="VXAY01007405">
    <property type="protein sequence ID" value="NXM36844.1"/>
    <property type="molecule type" value="Genomic_DNA"/>
</dbReference>
<feature type="region of interest" description="Disordered" evidence="1">
    <location>
        <begin position="87"/>
        <end position="109"/>
    </location>
</feature>
<organism evidence="2 3">
    <name type="scientific">Oxyruncus cristatus</name>
    <name type="common">sharpbill</name>
    <dbReference type="NCBI Taxonomy" id="114331"/>
    <lineage>
        <taxon>Eukaryota</taxon>
        <taxon>Metazoa</taxon>
        <taxon>Chordata</taxon>
        <taxon>Craniata</taxon>
        <taxon>Vertebrata</taxon>
        <taxon>Euteleostomi</taxon>
        <taxon>Archelosauria</taxon>
        <taxon>Archosauria</taxon>
        <taxon>Dinosauria</taxon>
        <taxon>Saurischia</taxon>
        <taxon>Theropoda</taxon>
        <taxon>Coelurosauria</taxon>
        <taxon>Aves</taxon>
        <taxon>Neognathae</taxon>
        <taxon>Neoaves</taxon>
        <taxon>Telluraves</taxon>
        <taxon>Australaves</taxon>
        <taxon>Passeriformes</taxon>
        <taxon>Cotingidae</taxon>
        <taxon>Oxyruncus</taxon>
    </lineage>
</organism>
<feature type="non-terminal residue" evidence="2">
    <location>
        <position position="348"/>
    </location>
</feature>
<accession>A0A7L1A6H1</accession>
<feature type="compositionally biased region" description="Polar residues" evidence="1">
    <location>
        <begin position="257"/>
        <end position="268"/>
    </location>
</feature>
<feature type="non-terminal residue" evidence="2">
    <location>
        <position position="1"/>
    </location>
</feature>
<feature type="compositionally biased region" description="Basic and acidic residues" evidence="1">
    <location>
        <begin position="316"/>
        <end position="328"/>
    </location>
</feature>
<evidence type="ECO:0000313" key="3">
    <source>
        <dbReference type="Proteomes" id="UP000564466"/>
    </source>
</evidence>
<feature type="compositionally biased region" description="Basic and acidic residues" evidence="1">
    <location>
        <begin position="274"/>
        <end position="287"/>
    </location>
</feature>
<dbReference type="Proteomes" id="UP000564466">
    <property type="component" value="Unassembled WGS sequence"/>
</dbReference>
<protein>
    <submittedName>
        <fullName evidence="2">CDCA2 protein</fullName>
    </submittedName>
</protein>
<dbReference type="AlphaFoldDB" id="A0A7L1A6H1"/>
<gene>
    <name evidence="2" type="primary">Cdca2_0</name>
    <name evidence="2" type="ORF">OXYCRI_R15362</name>
</gene>